<dbReference type="Pfam" id="PF00400">
    <property type="entry name" value="WD40"/>
    <property type="match status" value="3"/>
</dbReference>
<evidence type="ECO:0000313" key="1">
    <source>
        <dbReference type="EMBL" id="KFD48408.1"/>
    </source>
</evidence>
<dbReference type="InterPro" id="IPR015943">
    <property type="entry name" value="WD40/YVTN_repeat-like_dom_sf"/>
</dbReference>
<dbReference type="GO" id="GO:0034455">
    <property type="term" value="C:t-UTP complex"/>
    <property type="evidence" value="ECO:0007669"/>
    <property type="project" value="TreeGrafter"/>
</dbReference>
<accession>A0A085MYZ4</accession>
<evidence type="ECO:0000313" key="2">
    <source>
        <dbReference type="EMBL" id="KFD62440.1"/>
    </source>
</evidence>
<dbReference type="GO" id="GO:0000462">
    <property type="term" value="P:maturation of SSU-rRNA from tricistronic rRNA transcript (SSU-rRNA, 5.8S rRNA, LSU-rRNA)"/>
    <property type="evidence" value="ECO:0007669"/>
    <property type="project" value="InterPro"/>
</dbReference>
<dbReference type="AlphaFoldDB" id="A0A085MYZ4"/>
<dbReference type="EMBL" id="KL367595">
    <property type="protein sequence ID" value="KFD62440.1"/>
    <property type="molecule type" value="Genomic_DNA"/>
</dbReference>
<name>A0A085MYZ4_9BILA</name>
<keyword evidence="3" id="KW-1185">Reference proteome</keyword>
<dbReference type="Proteomes" id="UP000030764">
    <property type="component" value="Unassembled WGS sequence"/>
</dbReference>
<dbReference type="GO" id="GO:0032040">
    <property type="term" value="C:small-subunit processome"/>
    <property type="evidence" value="ECO:0007669"/>
    <property type="project" value="TreeGrafter"/>
</dbReference>
<dbReference type="EMBL" id="KL363294">
    <property type="protein sequence ID" value="KFD48408.1"/>
    <property type="molecule type" value="Genomic_DNA"/>
</dbReference>
<proteinExistence type="predicted"/>
<gene>
    <name evidence="1" type="ORF">M513_10708</name>
    <name evidence="2" type="ORF">M514_10708</name>
</gene>
<dbReference type="InterPro" id="IPR001680">
    <property type="entry name" value="WD40_rpt"/>
</dbReference>
<dbReference type="GO" id="GO:0030686">
    <property type="term" value="C:90S preribosome"/>
    <property type="evidence" value="ECO:0007669"/>
    <property type="project" value="InterPro"/>
</dbReference>
<evidence type="ECO:0000313" key="3">
    <source>
        <dbReference type="Proteomes" id="UP000030764"/>
    </source>
</evidence>
<reference evidence="2 3" key="1">
    <citation type="journal article" date="2014" name="Nat. Genet.">
        <title>Genome and transcriptome of the porcine whipworm Trichuris suis.</title>
        <authorList>
            <person name="Jex A.R."/>
            <person name="Nejsum P."/>
            <person name="Schwarz E.M."/>
            <person name="Hu L."/>
            <person name="Young N.D."/>
            <person name="Hall R.S."/>
            <person name="Korhonen P.K."/>
            <person name="Liao S."/>
            <person name="Thamsborg S."/>
            <person name="Xia J."/>
            <person name="Xu P."/>
            <person name="Wang S."/>
            <person name="Scheerlinck J.P."/>
            <person name="Hofmann A."/>
            <person name="Sternberg P.W."/>
            <person name="Wang J."/>
            <person name="Gasser R.B."/>
        </authorList>
    </citation>
    <scope>NUCLEOTIDE SEQUENCE [LARGE SCALE GENOMIC DNA]</scope>
    <source>
        <strain evidence="2">DCEP-RM93F</strain>
        <strain evidence="1">DCEP-RM93M</strain>
    </source>
</reference>
<sequence length="663" mass="73330">MASFNVHVFSSYAPDPELITSFECHPQLSLVAVARGGDKVEVWLKKIGCYLWKTYYTRKPGQALVTFWYLDRLFCFGVEGSLLELSPHSHRPSVVFESAIFSILEIAMTLPSRDVLCVAKSTNGAVLAFGSRDGTINFVYVDKAANQFVAGMNLHGTNSIISLAWNQSDKLLASGSINCISVWCLSDRTCLYSFQLGDEGIDVGPTVFSLCFMTQDVLVSGDSSGCTSFWDTSVGVLLQSLKCHRAEVLTVCVDKNGEYVYSSGNDPTIFRFALAEDGTFARDGRIFTNVRAVEQLATAGEWLISGGKDGCLCFTKELRGRVVKRKFFPFCPEKIKCAYDSNLVMFQCKYFLSLWKLGAAAASASDVPFKVLSLSQHPREMLYFKTGTDPILFSAISPDGTYFACSTVRKTSLFQLQPKTVDESRGMCSYSELSFPSKLPPCCPLCLFQMKEFVAFAVADRQSLAVYRIASNEVCSCIREAKLPDNFGCVQKLVASWCGSMLAMITSSLEIVIFDIDSSTFTSTPKVDGYPVDIACSSNEGDLMILYDTGVTLEFNSKSANFTDFSDRSLGANIRSLWYCQPLGLAMSRSDVGFGIAYGDAQLFSIDKTQTTPEAKVKEINQWDRLFAAHFFSNGDLFLCRIEVSNYDKALPEPPKFPKYGRK</sequence>
<feature type="non-terminal residue" evidence="2">
    <location>
        <position position="663"/>
    </location>
</feature>
<dbReference type="PANTHER" id="PTHR44163">
    <property type="entry name" value="U3 SMALL NUCLEOLAR RNA-ASSOCIATED PROTEIN 4 HOMOLOG"/>
    <property type="match status" value="1"/>
</dbReference>
<dbReference type="SUPFAM" id="SSF50978">
    <property type="entry name" value="WD40 repeat-like"/>
    <property type="match status" value="2"/>
</dbReference>
<dbReference type="Gene3D" id="2.130.10.10">
    <property type="entry name" value="YVTN repeat-like/Quinoprotein amine dehydrogenase"/>
    <property type="match status" value="2"/>
</dbReference>
<dbReference type="SMART" id="SM00320">
    <property type="entry name" value="WD40"/>
    <property type="match status" value="5"/>
</dbReference>
<dbReference type="GO" id="GO:0003723">
    <property type="term" value="F:RNA binding"/>
    <property type="evidence" value="ECO:0007669"/>
    <property type="project" value="TreeGrafter"/>
</dbReference>
<dbReference type="InterPro" id="IPR046351">
    <property type="entry name" value="UTP4"/>
</dbReference>
<dbReference type="Proteomes" id="UP000030758">
    <property type="component" value="Unassembled WGS sequence"/>
</dbReference>
<dbReference type="PANTHER" id="PTHR44163:SF1">
    <property type="entry name" value="U3 SMALL NUCLEOLAR RNA-ASSOCIATED PROTEIN 4 HOMOLOG"/>
    <property type="match status" value="1"/>
</dbReference>
<dbReference type="InterPro" id="IPR036322">
    <property type="entry name" value="WD40_repeat_dom_sf"/>
</dbReference>
<organism evidence="2">
    <name type="scientific">Trichuris suis</name>
    <name type="common">pig whipworm</name>
    <dbReference type="NCBI Taxonomy" id="68888"/>
    <lineage>
        <taxon>Eukaryota</taxon>
        <taxon>Metazoa</taxon>
        <taxon>Ecdysozoa</taxon>
        <taxon>Nematoda</taxon>
        <taxon>Enoplea</taxon>
        <taxon>Dorylaimia</taxon>
        <taxon>Trichinellida</taxon>
        <taxon>Trichuridae</taxon>
        <taxon>Trichuris</taxon>
    </lineage>
</organism>
<protein>
    <submittedName>
        <fullName evidence="2">Uncharacterized protein</fullName>
    </submittedName>
</protein>